<feature type="transmembrane region" description="Helical" evidence="8">
    <location>
        <begin position="371"/>
        <end position="392"/>
    </location>
</feature>
<feature type="transmembrane region" description="Helical" evidence="8">
    <location>
        <begin position="309"/>
        <end position="328"/>
    </location>
</feature>
<feature type="transmembrane region" description="Helical" evidence="8">
    <location>
        <begin position="46"/>
        <end position="66"/>
    </location>
</feature>
<dbReference type="PROSITE" id="PS51257">
    <property type="entry name" value="PROKAR_LIPOPROTEIN"/>
    <property type="match status" value="1"/>
</dbReference>
<reference evidence="9 10" key="1">
    <citation type="submission" date="2020-03" db="EMBL/GenBank/DDBJ databases">
        <title>Spirochaetal bacteria isolated from arthropods constitute a novel genus Entomospira genus novum within the order Spirochaetales.</title>
        <authorList>
            <person name="Grana-Miraglia L."/>
            <person name="Sikutova S."/>
            <person name="Fingerle V."/>
            <person name="Sing A."/>
            <person name="Castillo-Ramirez S."/>
            <person name="Margos G."/>
            <person name="Rudolf I."/>
        </authorList>
    </citation>
    <scope>NUCLEOTIDE SEQUENCE [LARGE SCALE GENOMIC DNA]</scope>
    <source>
        <strain evidence="9 10">BR193</strain>
    </source>
</reference>
<dbReference type="PROSITE" id="PS01116">
    <property type="entry name" value="XANTH_URACIL_PERMASE"/>
    <property type="match status" value="1"/>
</dbReference>
<dbReference type="GO" id="GO:0005886">
    <property type="term" value="C:plasma membrane"/>
    <property type="evidence" value="ECO:0007669"/>
    <property type="project" value="UniProtKB-SubCell"/>
</dbReference>
<dbReference type="Pfam" id="PF00860">
    <property type="entry name" value="Xan_ur_permease"/>
    <property type="match status" value="1"/>
</dbReference>
<keyword evidence="3" id="KW-0813">Transport</keyword>
<dbReference type="InterPro" id="IPR006043">
    <property type="entry name" value="NCS2"/>
</dbReference>
<evidence type="ECO:0000256" key="1">
    <source>
        <dbReference type="ARBA" id="ARBA00004651"/>
    </source>
</evidence>
<evidence type="ECO:0000256" key="4">
    <source>
        <dbReference type="ARBA" id="ARBA00022475"/>
    </source>
</evidence>
<feature type="transmembrane region" description="Helical" evidence="8">
    <location>
        <begin position="186"/>
        <end position="206"/>
    </location>
</feature>
<evidence type="ECO:0000313" key="9">
    <source>
        <dbReference type="EMBL" id="NIZ41332.1"/>
    </source>
</evidence>
<evidence type="ECO:0000256" key="3">
    <source>
        <dbReference type="ARBA" id="ARBA00022448"/>
    </source>
</evidence>
<dbReference type="PANTHER" id="PTHR42810:SF4">
    <property type="entry name" value="URIC ACID TRANSPORTER UACT"/>
    <property type="match status" value="1"/>
</dbReference>
<name>A0A968GB78_9SPIO</name>
<dbReference type="PANTHER" id="PTHR42810">
    <property type="entry name" value="PURINE PERMEASE C1399.01C-RELATED"/>
    <property type="match status" value="1"/>
</dbReference>
<dbReference type="Proteomes" id="UP000711995">
    <property type="component" value="Unassembled WGS sequence"/>
</dbReference>
<keyword evidence="10" id="KW-1185">Reference proteome</keyword>
<feature type="transmembrane region" description="Helical" evidence="8">
    <location>
        <begin position="73"/>
        <end position="93"/>
    </location>
</feature>
<accession>A0A968GB78</accession>
<feature type="transmembrane region" description="Helical" evidence="8">
    <location>
        <begin position="226"/>
        <end position="246"/>
    </location>
</feature>
<feature type="transmembrane region" description="Helical" evidence="8">
    <location>
        <begin position="131"/>
        <end position="152"/>
    </location>
</feature>
<keyword evidence="4" id="KW-1003">Cell membrane</keyword>
<evidence type="ECO:0000256" key="8">
    <source>
        <dbReference type="SAM" id="Phobius"/>
    </source>
</evidence>
<organism evidence="9 10">
    <name type="scientific">Entomospira entomophila</name>
    <dbReference type="NCBI Taxonomy" id="2719988"/>
    <lineage>
        <taxon>Bacteria</taxon>
        <taxon>Pseudomonadati</taxon>
        <taxon>Spirochaetota</taxon>
        <taxon>Spirochaetia</taxon>
        <taxon>Spirochaetales</taxon>
        <taxon>Spirochaetaceae</taxon>
        <taxon>Entomospira</taxon>
    </lineage>
</organism>
<feature type="transmembrane region" description="Helical" evidence="8">
    <location>
        <begin position="398"/>
        <end position="422"/>
    </location>
</feature>
<comment type="subcellular location">
    <subcellularLocation>
        <location evidence="1">Cell membrane</location>
        <topology evidence="1">Multi-pass membrane protein</topology>
    </subcellularLocation>
</comment>
<dbReference type="NCBIfam" id="NF037981">
    <property type="entry name" value="NCS2_1"/>
    <property type="match status" value="1"/>
</dbReference>
<dbReference type="EMBL" id="JAATLJ010000002">
    <property type="protein sequence ID" value="NIZ41332.1"/>
    <property type="molecule type" value="Genomic_DNA"/>
</dbReference>
<evidence type="ECO:0000256" key="6">
    <source>
        <dbReference type="ARBA" id="ARBA00022989"/>
    </source>
</evidence>
<feature type="transmembrane region" description="Helical" evidence="8">
    <location>
        <begin position="334"/>
        <end position="359"/>
    </location>
</feature>
<comment type="caution">
    <text evidence="9">The sequence shown here is derived from an EMBL/GenBank/DDBJ whole genome shotgun (WGS) entry which is preliminary data.</text>
</comment>
<evidence type="ECO:0000256" key="7">
    <source>
        <dbReference type="ARBA" id="ARBA00023136"/>
    </source>
</evidence>
<proteinExistence type="inferred from homology"/>
<keyword evidence="5 8" id="KW-0812">Transmembrane</keyword>
<dbReference type="RefSeq" id="WP_167700949.1">
    <property type="nucleotide sequence ID" value="NZ_CP118175.1"/>
</dbReference>
<sequence>MTEDKSVISPGLAVPLALQHMVAMIVGCITVPLVLGSAAKLPGTDLLILMQGSLICAAIAILLHAFRFKRIGSGLPMVVGAGFAFIPTLIDIANTNGMPAVLGAQFVGALVGILVGIFFKQIKFLFPPQVTAPVIITVGISLYKTAVGYMAGGSKSDALFGSSLAWGISIFTLVVVLVLSNYGKGVFKVSATLFGLLIGYLVAFFFGLVDFSQVMSSTWFNIPQPFHFGMEFIPSAIVGMIVIFVINTVKEIGVFEAAASTAYNRLATEKEISGGLIANNISSLFGSILAGVPNANAAQNVGIVGSSKVTARIVFVLTATFILITAFIPKLTAIFLTIPLPVLGGATIMVFGSIMTTGIRVLEAAGMTNRNFAISGLSIALAVGLSQISGALANTPEVIQVLFGGSEIIVVAVAAIILNFVLPKNT</sequence>
<dbReference type="GO" id="GO:0042907">
    <property type="term" value="F:xanthine transmembrane transporter activity"/>
    <property type="evidence" value="ECO:0007669"/>
    <property type="project" value="TreeGrafter"/>
</dbReference>
<evidence type="ECO:0000256" key="5">
    <source>
        <dbReference type="ARBA" id="ARBA00022692"/>
    </source>
</evidence>
<feature type="transmembrane region" description="Helical" evidence="8">
    <location>
        <begin position="158"/>
        <end position="179"/>
    </location>
</feature>
<keyword evidence="6 8" id="KW-1133">Transmembrane helix</keyword>
<evidence type="ECO:0000256" key="2">
    <source>
        <dbReference type="ARBA" id="ARBA00008821"/>
    </source>
</evidence>
<feature type="transmembrane region" description="Helical" evidence="8">
    <location>
        <begin position="12"/>
        <end position="34"/>
    </location>
</feature>
<feature type="transmembrane region" description="Helical" evidence="8">
    <location>
        <begin position="99"/>
        <end position="119"/>
    </location>
</feature>
<comment type="similarity">
    <text evidence="2">Belongs to the nucleobase:cation symporter-2 (NCS2) (TC 2.A.40) family.</text>
</comment>
<keyword evidence="7 8" id="KW-0472">Membrane</keyword>
<evidence type="ECO:0000313" key="10">
    <source>
        <dbReference type="Proteomes" id="UP000711995"/>
    </source>
</evidence>
<protein>
    <submittedName>
        <fullName evidence="9">Purine/pyrimidine permease</fullName>
    </submittedName>
</protein>
<dbReference type="AlphaFoldDB" id="A0A968GB78"/>
<gene>
    <name evidence="9" type="ORF">HCT14_07420</name>
</gene>
<dbReference type="InterPro" id="IPR006042">
    <property type="entry name" value="Xan_ur_permease"/>
</dbReference>